<organism evidence="10 11">
    <name type="scientific">Rubroshorea leprosula</name>
    <dbReference type="NCBI Taxonomy" id="152421"/>
    <lineage>
        <taxon>Eukaryota</taxon>
        <taxon>Viridiplantae</taxon>
        <taxon>Streptophyta</taxon>
        <taxon>Embryophyta</taxon>
        <taxon>Tracheophyta</taxon>
        <taxon>Spermatophyta</taxon>
        <taxon>Magnoliopsida</taxon>
        <taxon>eudicotyledons</taxon>
        <taxon>Gunneridae</taxon>
        <taxon>Pentapetalae</taxon>
        <taxon>rosids</taxon>
        <taxon>malvids</taxon>
        <taxon>Malvales</taxon>
        <taxon>Dipterocarpaceae</taxon>
        <taxon>Rubroshorea</taxon>
    </lineage>
</organism>
<evidence type="ECO:0000256" key="1">
    <source>
        <dbReference type="ARBA" id="ARBA00004448"/>
    </source>
</evidence>
<dbReference type="SUPFAM" id="SSF103506">
    <property type="entry name" value="Mitochondrial carrier"/>
    <property type="match status" value="1"/>
</dbReference>
<dbReference type="InterPro" id="IPR023395">
    <property type="entry name" value="MCP_dom_sf"/>
</dbReference>
<dbReference type="PANTHER" id="PTHR45760:SF2">
    <property type="entry name" value="FI19922P1-RELATED"/>
    <property type="match status" value="1"/>
</dbReference>
<name>A0AAV5HSI5_9ROSI</name>
<keyword evidence="5" id="KW-0677">Repeat</keyword>
<dbReference type="GO" id="GO:1990542">
    <property type="term" value="P:mitochondrial transmembrane transport"/>
    <property type="evidence" value="ECO:0007669"/>
    <property type="project" value="InterPro"/>
</dbReference>
<dbReference type="Gene3D" id="1.50.40.10">
    <property type="entry name" value="Mitochondrial carrier domain"/>
    <property type="match status" value="1"/>
</dbReference>
<keyword evidence="3" id="KW-0813">Transport</keyword>
<dbReference type="AlphaFoldDB" id="A0AAV5HSI5"/>
<keyword evidence="9" id="KW-0472">Membrane</keyword>
<proteinExistence type="inferred from homology"/>
<evidence type="ECO:0000256" key="5">
    <source>
        <dbReference type="ARBA" id="ARBA00022737"/>
    </source>
</evidence>
<evidence type="ECO:0000256" key="3">
    <source>
        <dbReference type="ARBA" id="ARBA00022448"/>
    </source>
</evidence>
<keyword evidence="7" id="KW-1133">Transmembrane helix</keyword>
<keyword evidence="4" id="KW-0812">Transmembrane</keyword>
<dbReference type="Pfam" id="PF00153">
    <property type="entry name" value="Mito_carr"/>
    <property type="match status" value="1"/>
</dbReference>
<evidence type="ECO:0000256" key="2">
    <source>
        <dbReference type="ARBA" id="ARBA00006375"/>
    </source>
</evidence>
<dbReference type="PANTHER" id="PTHR45760">
    <property type="entry name" value="FI19922P1-RELATED"/>
    <property type="match status" value="1"/>
</dbReference>
<keyword evidence="8" id="KW-0496">Mitochondrion</keyword>
<gene>
    <name evidence="10" type="ORF">SLEP1_g3347</name>
</gene>
<evidence type="ECO:0000256" key="8">
    <source>
        <dbReference type="ARBA" id="ARBA00023128"/>
    </source>
</evidence>
<comment type="similarity">
    <text evidence="2">Belongs to the mitochondrial carrier (TC 2.A.29) family.</text>
</comment>
<evidence type="ECO:0000256" key="4">
    <source>
        <dbReference type="ARBA" id="ARBA00022692"/>
    </source>
</evidence>
<dbReference type="InterPro" id="IPR045315">
    <property type="entry name" value="Mtm1-like"/>
</dbReference>
<dbReference type="Proteomes" id="UP001054252">
    <property type="component" value="Unassembled WGS sequence"/>
</dbReference>
<evidence type="ECO:0000313" key="11">
    <source>
        <dbReference type="Proteomes" id="UP001054252"/>
    </source>
</evidence>
<accession>A0AAV5HSI5</accession>
<comment type="caution">
    <text evidence="10">The sequence shown here is derived from an EMBL/GenBank/DDBJ whole genome shotgun (WGS) entry which is preliminary data.</text>
</comment>
<dbReference type="EMBL" id="BPVZ01000003">
    <property type="protein sequence ID" value="GKU89176.1"/>
    <property type="molecule type" value="Genomic_DNA"/>
</dbReference>
<evidence type="ECO:0000256" key="9">
    <source>
        <dbReference type="ARBA" id="ARBA00023136"/>
    </source>
</evidence>
<sequence>MEEFTIQNAPTATPYVPLVAGLVARSLACTTCYPIEFARTRMQFSEGSYESFAVDYAADTNGGLERWRDKGTFYGSWSLHCPCRSFCWDCGVLL</sequence>
<protein>
    <submittedName>
        <fullName evidence="10">Uncharacterized protein</fullName>
    </submittedName>
</protein>
<evidence type="ECO:0000256" key="6">
    <source>
        <dbReference type="ARBA" id="ARBA00022792"/>
    </source>
</evidence>
<dbReference type="InterPro" id="IPR018108">
    <property type="entry name" value="MCP_transmembrane"/>
</dbReference>
<dbReference type="GO" id="GO:0005743">
    <property type="term" value="C:mitochondrial inner membrane"/>
    <property type="evidence" value="ECO:0007669"/>
    <property type="project" value="UniProtKB-SubCell"/>
</dbReference>
<evidence type="ECO:0000313" key="10">
    <source>
        <dbReference type="EMBL" id="GKU89176.1"/>
    </source>
</evidence>
<comment type="subcellular location">
    <subcellularLocation>
        <location evidence="1">Mitochondrion inner membrane</location>
        <topology evidence="1">Multi-pass membrane protein</topology>
    </subcellularLocation>
</comment>
<keyword evidence="6" id="KW-0999">Mitochondrion inner membrane</keyword>
<reference evidence="10 11" key="1">
    <citation type="journal article" date="2021" name="Commun. Biol.">
        <title>The genome of Shorea leprosula (Dipterocarpaceae) highlights the ecological relevance of drought in aseasonal tropical rainforests.</title>
        <authorList>
            <person name="Ng K.K.S."/>
            <person name="Kobayashi M.J."/>
            <person name="Fawcett J.A."/>
            <person name="Hatakeyama M."/>
            <person name="Paape T."/>
            <person name="Ng C.H."/>
            <person name="Ang C.C."/>
            <person name="Tnah L.H."/>
            <person name="Lee C.T."/>
            <person name="Nishiyama T."/>
            <person name="Sese J."/>
            <person name="O'Brien M.J."/>
            <person name="Copetti D."/>
            <person name="Mohd Noor M.I."/>
            <person name="Ong R.C."/>
            <person name="Putra M."/>
            <person name="Sireger I.Z."/>
            <person name="Indrioko S."/>
            <person name="Kosugi Y."/>
            <person name="Izuno A."/>
            <person name="Isagi Y."/>
            <person name="Lee S.L."/>
            <person name="Shimizu K.K."/>
        </authorList>
    </citation>
    <scope>NUCLEOTIDE SEQUENCE [LARGE SCALE GENOMIC DNA]</scope>
    <source>
        <strain evidence="10">214</strain>
    </source>
</reference>
<keyword evidence="11" id="KW-1185">Reference proteome</keyword>
<evidence type="ECO:0000256" key="7">
    <source>
        <dbReference type="ARBA" id="ARBA00022989"/>
    </source>
</evidence>